<dbReference type="Proteomes" id="UP000198680">
    <property type="component" value="Unassembled WGS sequence"/>
</dbReference>
<dbReference type="InterPro" id="IPR013757">
    <property type="entry name" value="Topo_IIA_A_a_sf"/>
</dbReference>
<dbReference type="GO" id="GO:0003677">
    <property type="term" value="F:DNA binding"/>
    <property type="evidence" value="ECO:0007669"/>
    <property type="project" value="InterPro"/>
</dbReference>
<evidence type="ECO:0000313" key="2">
    <source>
        <dbReference type="EMBL" id="SDM65995.1"/>
    </source>
</evidence>
<feature type="region of interest" description="Disordered" evidence="1">
    <location>
        <begin position="1"/>
        <end position="23"/>
    </location>
</feature>
<dbReference type="STRING" id="1137991.SAMN05660642_03044"/>
<dbReference type="EMBL" id="FNHE01000007">
    <property type="protein sequence ID" value="SDM65995.1"/>
    <property type="molecule type" value="Genomic_DNA"/>
</dbReference>
<dbReference type="GO" id="GO:0005524">
    <property type="term" value="F:ATP binding"/>
    <property type="evidence" value="ECO:0007669"/>
    <property type="project" value="InterPro"/>
</dbReference>
<accession>A0A1G9V289</accession>
<dbReference type="RefSeq" id="WP_091219834.1">
    <property type="nucleotide sequence ID" value="NZ_FNHE01000007.1"/>
</dbReference>
<keyword evidence="3" id="KW-1185">Reference proteome</keyword>
<name>A0A1G9V289_9ACTN</name>
<dbReference type="GO" id="GO:0003918">
    <property type="term" value="F:DNA topoisomerase type II (double strand cut, ATP-hydrolyzing) activity"/>
    <property type="evidence" value="ECO:0007669"/>
    <property type="project" value="InterPro"/>
</dbReference>
<reference evidence="3" key="1">
    <citation type="submission" date="2016-10" db="EMBL/GenBank/DDBJ databases">
        <authorList>
            <person name="Varghese N."/>
            <person name="Submissions S."/>
        </authorList>
    </citation>
    <scope>NUCLEOTIDE SEQUENCE [LARGE SCALE GENOMIC DNA]</scope>
    <source>
        <strain evidence="3">DSM 45419</strain>
    </source>
</reference>
<dbReference type="OrthoDB" id="9934557at2"/>
<proteinExistence type="predicted"/>
<protein>
    <submittedName>
        <fullName evidence="2">Uncharacterized protein</fullName>
    </submittedName>
</protein>
<evidence type="ECO:0000256" key="1">
    <source>
        <dbReference type="SAM" id="MobiDB-lite"/>
    </source>
</evidence>
<sequence length="196" mass="21436">MRLTVECNRSSQGAEASTIRAVTRDDASHEPRLAVLSALSRVLAEPGQLVALLAACEDDDEAIRRLHEVYDFSPVQAQAVLDAQLRLVTRARRTAVHTGLTDVRDALAVPWDPPLEVQATVRSPQRIDVVLAGVQHRVEGEDLADSLGRVVSLVRARVARPERRRVAVSTGLTDGPRRILVDPVGSAEFLYADEPR</sequence>
<dbReference type="AlphaFoldDB" id="A0A1G9V289"/>
<dbReference type="Gene3D" id="1.10.268.10">
    <property type="entry name" value="Topoisomerase, domain 3"/>
    <property type="match status" value="1"/>
</dbReference>
<organism evidence="2 3">
    <name type="scientific">Geodermatophilus siccatus</name>
    <dbReference type="NCBI Taxonomy" id="1137991"/>
    <lineage>
        <taxon>Bacteria</taxon>
        <taxon>Bacillati</taxon>
        <taxon>Actinomycetota</taxon>
        <taxon>Actinomycetes</taxon>
        <taxon>Geodermatophilales</taxon>
        <taxon>Geodermatophilaceae</taxon>
        <taxon>Geodermatophilus</taxon>
    </lineage>
</organism>
<evidence type="ECO:0000313" key="3">
    <source>
        <dbReference type="Proteomes" id="UP000198680"/>
    </source>
</evidence>
<gene>
    <name evidence="2" type="ORF">SAMN05660642_03044</name>
</gene>